<dbReference type="Proteomes" id="UP000247702">
    <property type="component" value="Unassembled WGS sequence"/>
</dbReference>
<proteinExistence type="predicted"/>
<name>A0A2Z6Q6D5_9GLOM</name>
<protein>
    <recommendedName>
        <fullName evidence="3">Endonuclease/exonuclease/phosphatase domain-containing protein</fullName>
    </recommendedName>
</protein>
<dbReference type="PANTHER" id="PTHR19446">
    <property type="entry name" value="REVERSE TRANSCRIPTASES"/>
    <property type="match status" value="1"/>
</dbReference>
<reference evidence="1 2" key="1">
    <citation type="submission" date="2017-11" db="EMBL/GenBank/DDBJ databases">
        <title>The genome of Rhizophagus clarus HR1 reveals common genetic basis of auxotrophy among arbuscular mycorrhizal fungi.</title>
        <authorList>
            <person name="Kobayashi Y."/>
        </authorList>
    </citation>
    <scope>NUCLEOTIDE SEQUENCE [LARGE SCALE GENOMIC DNA]</scope>
    <source>
        <strain evidence="1 2">HR1</strain>
    </source>
</reference>
<evidence type="ECO:0000313" key="1">
    <source>
        <dbReference type="EMBL" id="GBB85663.1"/>
    </source>
</evidence>
<gene>
    <name evidence="1" type="ORF">RclHR1_12140012</name>
</gene>
<dbReference type="Gene3D" id="3.60.10.10">
    <property type="entry name" value="Endonuclease/exonuclease/phosphatase"/>
    <property type="match status" value="1"/>
</dbReference>
<dbReference type="EMBL" id="BEXD01000241">
    <property type="protein sequence ID" value="GBB85663.1"/>
    <property type="molecule type" value="Genomic_DNA"/>
</dbReference>
<sequence length="634" mass="72479">MTDNNFNYNSFVRNPPNLIDVDNLSLQDSLFSSTSPSPSPYNSFNISSFNINGLKMFSQNKIELLNDFFSLKHISFGGVIDTYLHPKQMHFLSKRLSNYTVFSSVLDTSQHVRSSGGISLFIENSLASHVHTYSSLSSRMLSVDLYFKGHVKLRIFVIYIPPTSDQSLRDETINLLIRTLSDAKRLGFHHAVCGDFNMHLDQFYPLFFNQPQIASKRIHRLFNFLLSNGYVDFTPVNFSSDSLGTFHRADIISHIDYVWSCPLLKRFLLTSVIFDVRDVNFSDHNPVITYYDYSFLSSSIKPAHARQLKRHSRHVFSFDSVIPSQWDDFSVHIDKLCNISPTIFASWHVNQMYEYLHANIIAGANAVLPARTVGNDHTPKLPKNLETLIQHYRFLNRVLHSIKLLRKYPHTFSSSHNRKWSDRVFIDHPTTSQLLTDPKDVSAAVTNHFQHAVPIKSNPPSHISALPIRWRSEYSPMNTISPDIYDSLLSPPSLEEWLSTVSFMPNGKAPDPSMITYEMLKHLGPITNSLLLILIRKCFAFADIPDLWRQAMVFPILKPHEWRCQLKNTRPITLLEVIRKSFVKLFYNHLSAILAVHNVLKGGNFAGLPGGTCRDPIITLESIIHNANHNNSPL</sequence>
<evidence type="ECO:0008006" key="3">
    <source>
        <dbReference type="Google" id="ProtNLM"/>
    </source>
</evidence>
<keyword evidence="2" id="KW-1185">Reference proteome</keyword>
<dbReference type="AlphaFoldDB" id="A0A2Z6Q6D5"/>
<dbReference type="InterPro" id="IPR036691">
    <property type="entry name" value="Endo/exonu/phosph_ase_sf"/>
</dbReference>
<organism evidence="1 2">
    <name type="scientific">Rhizophagus clarus</name>
    <dbReference type="NCBI Taxonomy" id="94130"/>
    <lineage>
        <taxon>Eukaryota</taxon>
        <taxon>Fungi</taxon>
        <taxon>Fungi incertae sedis</taxon>
        <taxon>Mucoromycota</taxon>
        <taxon>Glomeromycotina</taxon>
        <taxon>Glomeromycetes</taxon>
        <taxon>Glomerales</taxon>
        <taxon>Glomeraceae</taxon>
        <taxon>Rhizophagus</taxon>
    </lineage>
</organism>
<dbReference type="SUPFAM" id="SSF56219">
    <property type="entry name" value="DNase I-like"/>
    <property type="match status" value="1"/>
</dbReference>
<evidence type="ECO:0000313" key="2">
    <source>
        <dbReference type="Proteomes" id="UP000247702"/>
    </source>
</evidence>
<comment type="caution">
    <text evidence="1">The sequence shown here is derived from an EMBL/GenBank/DDBJ whole genome shotgun (WGS) entry which is preliminary data.</text>
</comment>
<accession>A0A2Z6Q6D5</accession>